<name>A0A0V1Q6G7_9ASCO</name>
<organism evidence="2 3">
    <name type="scientific">Debaryomyces fabryi</name>
    <dbReference type="NCBI Taxonomy" id="58627"/>
    <lineage>
        <taxon>Eukaryota</taxon>
        <taxon>Fungi</taxon>
        <taxon>Dikarya</taxon>
        <taxon>Ascomycota</taxon>
        <taxon>Saccharomycotina</taxon>
        <taxon>Pichiomycetes</taxon>
        <taxon>Debaryomycetaceae</taxon>
        <taxon>Debaryomyces</taxon>
    </lineage>
</organism>
<dbReference type="AlphaFoldDB" id="A0A0V1Q6G7"/>
<dbReference type="OrthoDB" id="496981at2759"/>
<dbReference type="SUPFAM" id="SSF53254">
    <property type="entry name" value="Phosphoglycerate mutase-like"/>
    <property type="match status" value="1"/>
</dbReference>
<dbReference type="Gene3D" id="3.40.50.1240">
    <property type="entry name" value="Phosphoglycerate mutase-like"/>
    <property type="match status" value="1"/>
</dbReference>
<dbReference type="PANTHER" id="PTHR48100:SF1">
    <property type="entry name" value="HISTIDINE PHOSPHATASE FAMILY PROTEIN-RELATED"/>
    <property type="match status" value="1"/>
</dbReference>
<dbReference type="CDD" id="cd07067">
    <property type="entry name" value="HP_PGM_like"/>
    <property type="match status" value="1"/>
</dbReference>
<comment type="caution">
    <text evidence="2">The sequence shown here is derived from an EMBL/GenBank/DDBJ whole genome shotgun (WGS) entry which is preliminary data.</text>
</comment>
<feature type="chain" id="PRO_5006884639" evidence="1">
    <location>
        <begin position="18"/>
        <end position="333"/>
    </location>
</feature>
<accession>A0A0V1Q6G7</accession>
<dbReference type="EMBL" id="LMYN01000002">
    <property type="protein sequence ID" value="KSA04045.1"/>
    <property type="molecule type" value="Genomic_DNA"/>
</dbReference>
<gene>
    <name evidence="2" type="ORF">AC631_00124</name>
</gene>
<dbReference type="InterPro" id="IPR050275">
    <property type="entry name" value="PGM_Phosphatase"/>
</dbReference>
<keyword evidence="3" id="KW-1185">Reference proteome</keyword>
<dbReference type="RefSeq" id="XP_015470147.1">
    <property type="nucleotide sequence ID" value="XM_015608954.1"/>
</dbReference>
<evidence type="ECO:0000313" key="3">
    <source>
        <dbReference type="Proteomes" id="UP000054251"/>
    </source>
</evidence>
<sequence length="333" mass="38473">MLYQLLVGVFLVVKVISISVSVPRQNFLQLRDLNDVPTKYDVVKGLFVQTDDDTDALKFDINKDNFGLKKDTSWDDVLGKLKDLNDNDNGEIYKLFFLARHGEGYHNIAGDGYPEKNWTCYWSIQDGNGTMEWYDALLTDNGHDQISTLSDSWKNQLYTNNAPLPQSYYVSPMRRCLQTYNYTWSSILNDTKVPLIKEFARETYGIDSQSRRHNKTYIEEFVPTYKFEDGFTEEDELWEKDKNESSEHREYRATVLFNDIFSSDTSDVISITSHSGTVSSMLKVLNHRKFSLKTGQMIPVLVKASDFGKYTPPDLSDKDWATLPKECDSFSEF</sequence>
<evidence type="ECO:0000256" key="1">
    <source>
        <dbReference type="SAM" id="SignalP"/>
    </source>
</evidence>
<feature type="signal peptide" evidence="1">
    <location>
        <begin position="1"/>
        <end position="17"/>
    </location>
</feature>
<dbReference type="PANTHER" id="PTHR48100">
    <property type="entry name" value="BROAD-SPECIFICITY PHOSPHATASE YOR283W-RELATED"/>
    <property type="match status" value="1"/>
</dbReference>
<evidence type="ECO:0000313" key="2">
    <source>
        <dbReference type="EMBL" id="KSA04045.1"/>
    </source>
</evidence>
<dbReference type="GO" id="GO:0016791">
    <property type="term" value="F:phosphatase activity"/>
    <property type="evidence" value="ECO:0007669"/>
    <property type="project" value="TreeGrafter"/>
</dbReference>
<dbReference type="Proteomes" id="UP000054251">
    <property type="component" value="Unassembled WGS sequence"/>
</dbReference>
<dbReference type="GO" id="GO:0005737">
    <property type="term" value="C:cytoplasm"/>
    <property type="evidence" value="ECO:0007669"/>
    <property type="project" value="TreeGrafter"/>
</dbReference>
<keyword evidence="1" id="KW-0732">Signal</keyword>
<dbReference type="InterPro" id="IPR029033">
    <property type="entry name" value="His_PPase_superfam"/>
</dbReference>
<dbReference type="SMART" id="SM00855">
    <property type="entry name" value="PGAM"/>
    <property type="match status" value="1"/>
</dbReference>
<dbReference type="InterPro" id="IPR013078">
    <property type="entry name" value="His_Pase_superF_clade-1"/>
</dbReference>
<dbReference type="GeneID" id="26837133"/>
<dbReference type="Pfam" id="PF00300">
    <property type="entry name" value="His_Phos_1"/>
    <property type="match status" value="1"/>
</dbReference>
<protein>
    <submittedName>
        <fullName evidence="2">Uncharacterized protein</fullName>
    </submittedName>
</protein>
<reference evidence="2 3" key="1">
    <citation type="submission" date="2015-11" db="EMBL/GenBank/DDBJ databases">
        <title>The genome of Debaryomyces fabryi.</title>
        <authorList>
            <person name="Tafer H."/>
            <person name="Lopandic K."/>
        </authorList>
    </citation>
    <scope>NUCLEOTIDE SEQUENCE [LARGE SCALE GENOMIC DNA]</scope>
    <source>
        <strain evidence="2 3">CBS 789</strain>
    </source>
</reference>
<proteinExistence type="predicted"/>